<evidence type="ECO:0000313" key="7">
    <source>
        <dbReference type="EMBL" id="NGY04214.1"/>
    </source>
</evidence>
<dbReference type="AlphaFoldDB" id="A0A6M2BPB8"/>
<comment type="similarity">
    <text evidence="2 6">Belongs to the SURF1 family.</text>
</comment>
<keyword evidence="6" id="KW-1003">Cell membrane</keyword>
<feature type="transmembrane region" description="Helical" evidence="6">
    <location>
        <begin position="230"/>
        <end position="250"/>
    </location>
</feature>
<dbReference type="Proteomes" id="UP000472676">
    <property type="component" value="Unassembled WGS sequence"/>
</dbReference>
<dbReference type="PANTHER" id="PTHR23427:SF2">
    <property type="entry name" value="SURFEIT LOCUS PROTEIN 1"/>
    <property type="match status" value="1"/>
</dbReference>
<dbReference type="CDD" id="cd06662">
    <property type="entry name" value="SURF1"/>
    <property type="match status" value="1"/>
</dbReference>
<keyword evidence="8" id="KW-1185">Reference proteome</keyword>
<reference evidence="7 8" key="1">
    <citation type="journal article" date="2014" name="Int. J. Syst. Evol. Microbiol.">
        <title>Solimonas terrae sp. nov., isolated from soil.</title>
        <authorList>
            <person name="Kim S.J."/>
            <person name="Moon J.Y."/>
            <person name="Weon H.Y."/>
            <person name="Ahn J.H."/>
            <person name="Chen W.M."/>
            <person name="Kwon S.W."/>
        </authorList>
    </citation>
    <scope>NUCLEOTIDE SEQUENCE [LARGE SCALE GENOMIC DNA]</scope>
    <source>
        <strain evidence="7 8">KIS83-12</strain>
    </source>
</reference>
<organism evidence="7 8">
    <name type="scientific">Solimonas terrae</name>
    <dbReference type="NCBI Taxonomy" id="1396819"/>
    <lineage>
        <taxon>Bacteria</taxon>
        <taxon>Pseudomonadati</taxon>
        <taxon>Pseudomonadota</taxon>
        <taxon>Gammaproteobacteria</taxon>
        <taxon>Nevskiales</taxon>
        <taxon>Nevskiaceae</taxon>
        <taxon>Solimonas</taxon>
    </lineage>
</organism>
<dbReference type="PANTHER" id="PTHR23427">
    <property type="entry name" value="SURFEIT LOCUS PROTEIN"/>
    <property type="match status" value="1"/>
</dbReference>
<keyword evidence="3 6" id="KW-0812">Transmembrane</keyword>
<dbReference type="RefSeq" id="WP_166253003.1">
    <property type="nucleotide sequence ID" value="NZ_JAAMOW010000002.1"/>
</dbReference>
<gene>
    <name evidence="7" type="ORF">G7Y85_05515</name>
</gene>
<dbReference type="GO" id="GO:0005886">
    <property type="term" value="C:plasma membrane"/>
    <property type="evidence" value="ECO:0007669"/>
    <property type="project" value="UniProtKB-SubCell"/>
</dbReference>
<evidence type="ECO:0000256" key="6">
    <source>
        <dbReference type="RuleBase" id="RU363076"/>
    </source>
</evidence>
<evidence type="ECO:0000256" key="4">
    <source>
        <dbReference type="ARBA" id="ARBA00022989"/>
    </source>
</evidence>
<accession>A0A6M2BPB8</accession>
<dbReference type="InterPro" id="IPR002994">
    <property type="entry name" value="Surf1/Shy1"/>
</dbReference>
<dbReference type="PROSITE" id="PS50895">
    <property type="entry name" value="SURF1"/>
    <property type="match status" value="1"/>
</dbReference>
<comment type="caution">
    <text evidence="7">The sequence shown here is derived from an EMBL/GenBank/DDBJ whole genome shotgun (WGS) entry which is preliminary data.</text>
</comment>
<dbReference type="InterPro" id="IPR045214">
    <property type="entry name" value="Surf1/Surf4"/>
</dbReference>
<name>A0A6M2BPB8_9GAMM</name>
<sequence>MPLAAASRKAVAADDHRAPRSVAALLLLALLALTLFAGFVALGTWQVHRRSWKLDLIARVDQRLHAAAVSAPERGQWPTINRDRDEYRHVVVDGELLNDHETFVQAVTEHGPGFWLLTPLRTREGSVVLINRGFVDARHRAPDTRVAAQFQGSVHVSGLLRFSEPGGAFLRHNDPAAHRWYSRDVAAIATAQGLPAADVAPYFIDADERPNPGGWPIGGLTVVHFHNSHLIYAITWYTLALMVAGAAFGLGRYEWRLRQGGAGES</sequence>
<keyword evidence="4 6" id="KW-1133">Transmembrane helix</keyword>
<comment type="subcellular location">
    <subcellularLocation>
        <location evidence="6">Cell membrane</location>
        <topology evidence="6">Multi-pass membrane protein</topology>
    </subcellularLocation>
    <subcellularLocation>
        <location evidence="1">Membrane</location>
    </subcellularLocation>
</comment>
<evidence type="ECO:0000256" key="2">
    <source>
        <dbReference type="ARBA" id="ARBA00007165"/>
    </source>
</evidence>
<keyword evidence="5 6" id="KW-0472">Membrane</keyword>
<dbReference type="EMBL" id="JAAMOW010000002">
    <property type="protein sequence ID" value="NGY04214.1"/>
    <property type="molecule type" value="Genomic_DNA"/>
</dbReference>
<feature type="transmembrane region" description="Helical" evidence="6">
    <location>
        <begin position="21"/>
        <end position="45"/>
    </location>
</feature>
<evidence type="ECO:0000313" key="8">
    <source>
        <dbReference type="Proteomes" id="UP000472676"/>
    </source>
</evidence>
<dbReference type="Pfam" id="PF02104">
    <property type="entry name" value="SURF1"/>
    <property type="match status" value="1"/>
</dbReference>
<protein>
    <recommendedName>
        <fullName evidence="6">SURF1-like protein</fullName>
    </recommendedName>
</protein>
<evidence type="ECO:0000256" key="1">
    <source>
        <dbReference type="ARBA" id="ARBA00004370"/>
    </source>
</evidence>
<evidence type="ECO:0000256" key="3">
    <source>
        <dbReference type="ARBA" id="ARBA00022692"/>
    </source>
</evidence>
<evidence type="ECO:0000256" key="5">
    <source>
        <dbReference type="ARBA" id="ARBA00023136"/>
    </source>
</evidence>
<proteinExistence type="inferred from homology"/>